<dbReference type="EnsemblPlants" id="Bra026888.1">
    <property type="protein sequence ID" value="Bra026888.1-P"/>
    <property type="gene ID" value="Bra026888"/>
</dbReference>
<dbReference type="Proteomes" id="UP000694005">
    <property type="component" value="Chromosome A09"/>
</dbReference>
<dbReference type="AlphaFoldDB" id="A0A3P5Y9H5"/>
<dbReference type="KEGG" id="brp:103843030"/>
<sequence>MKKVFLNIVLLSILLGAAFHLANGAEVNHQAQCDSDLECYTMRSCLTGPGYCDNGVCKCPKLQVVDTNGAVVNHLGQCDTDLECYTMHCDRGDGYCDHSNVDGVCKCPKTCTSNPECSGMGCDTGRGYCNNGACKCPKLQAAETKKHTNGVDLNHLGQCDTDLECYTMPSCNRGNGYCDQKDGKCKCPK</sequence>
<evidence type="ECO:0000313" key="5">
    <source>
        <dbReference type="Proteomes" id="UP000011750"/>
    </source>
</evidence>
<dbReference type="Gramene" id="A09p75500.2_BraZ1">
    <property type="protein sequence ID" value="A09p75500.2_BraZ1.CDS"/>
    <property type="gene ID" value="A09g75500.2_BraZ1"/>
</dbReference>
<evidence type="ECO:0008006" key="6">
    <source>
        <dbReference type="Google" id="ProtNLM"/>
    </source>
</evidence>
<accession>A0A3P5Y9H5</accession>
<evidence type="ECO:0000313" key="4">
    <source>
        <dbReference type="EnsemblPlants" id="Bra026888.1-P"/>
    </source>
</evidence>
<proteinExistence type="predicted"/>
<reference evidence="5" key="1">
    <citation type="journal article" date="2011" name="Nat. Genet.">
        <title>The genome of the mesopolyploid crop species Brassica rapa.</title>
        <authorList>
            <consortium name="Brassica rapa Genome Sequencing Project Consortium"/>
            <person name="Wang X."/>
            <person name="Wang H."/>
            <person name="Wang J."/>
            <person name="Sun R."/>
            <person name="Wu J."/>
            <person name="Liu S."/>
            <person name="Bai Y."/>
            <person name="Mun J.H."/>
            <person name="Bancroft I."/>
            <person name="Cheng F."/>
            <person name="Huang S."/>
            <person name="Li X."/>
            <person name="Hua W."/>
            <person name="Wang J."/>
            <person name="Wang X."/>
            <person name="Freeling M."/>
            <person name="Pires J.C."/>
            <person name="Paterson A.H."/>
            <person name="Chalhoub B."/>
            <person name="Wang B."/>
            <person name="Hayward A."/>
            <person name="Sharpe A.G."/>
            <person name="Park B.S."/>
            <person name="Weisshaar B."/>
            <person name="Liu B."/>
            <person name="Li B."/>
            <person name="Liu B."/>
            <person name="Tong C."/>
            <person name="Song C."/>
            <person name="Duran C."/>
            <person name="Peng C."/>
            <person name="Geng C."/>
            <person name="Koh C."/>
            <person name="Lin C."/>
            <person name="Edwards D."/>
            <person name="Mu D."/>
            <person name="Shen D."/>
            <person name="Soumpourou E."/>
            <person name="Li F."/>
            <person name="Fraser F."/>
            <person name="Conant G."/>
            <person name="Lassalle G."/>
            <person name="King G.J."/>
            <person name="Bonnema G."/>
            <person name="Tang H."/>
            <person name="Wang H."/>
            <person name="Belcram H."/>
            <person name="Zhou H."/>
            <person name="Hirakawa H."/>
            <person name="Abe H."/>
            <person name="Guo H."/>
            <person name="Wang H."/>
            <person name="Jin H."/>
            <person name="Parkin I.A."/>
            <person name="Batley J."/>
            <person name="Kim J.S."/>
            <person name="Just J."/>
            <person name="Li J."/>
            <person name="Xu J."/>
            <person name="Deng J."/>
            <person name="Kim J.A."/>
            <person name="Li J."/>
            <person name="Yu J."/>
            <person name="Meng J."/>
            <person name="Wang J."/>
            <person name="Min J."/>
            <person name="Poulain J."/>
            <person name="Wang J."/>
            <person name="Hatakeyama K."/>
            <person name="Wu K."/>
            <person name="Wang L."/>
            <person name="Fang L."/>
            <person name="Trick M."/>
            <person name="Links M.G."/>
            <person name="Zhao M."/>
            <person name="Jin M."/>
            <person name="Ramchiary N."/>
            <person name="Drou N."/>
            <person name="Berkman P.J."/>
            <person name="Cai Q."/>
            <person name="Huang Q."/>
            <person name="Li R."/>
            <person name="Tabata S."/>
            <person name="Cheng S."/>
            <person name="Zhang S."/>
            <person name="Zhang S."/>
            <person name="Huang S."/>
            <person name="Sato S."/>
            <person name="Sun S."/>
            <person name="Kwon S.J."/>
            <person name="Choi S.R."/>
            <person name="Lee T.H."/>
            <person name="Fan W."/>
            <person name="Zhao X."/>
            <person name="Tan X."/>
            <person name="Xu X."/>
            <person name="Wang Y."/>
            <person name="Qiu Y."/>
            <person name="Yin Y."/>
            <person name="Li Y."/>
            <person name="Du Y."/>
            <person name="Liao Y."/>
            <person name="Lim Y."/>
            <person name="Narusaka Y."/>
            <person name="Wang Y."/>
            <person name="Wang Z."/>
            <person name="Li Z."/>
            <person name="Wang Z."/>
            <person name="Xiong Z."/>
            <person name="Zhang Z."/>
        </authorList>
    </citation>
    <scope>NUCLEOTIDE SEQUENCE [LARGE SCALE GENOMIC DNA]</scope>
    <source>
        <strain evidence="5">cv. Chiifu-401-42</strain>
    </source>
</reference>
<keyword evidence="1" id="KW-0732">Signal</keyword>
<dbReference type="OMA" id="NHLGQCD"/>
<feature type="signal peptide" evidence="1">
    <location>
        <begin position="1"/>
        <end position="24"/>
    </location>
</feature>
<evidence type="ECO:0000313" key="3">
    <source>
        <dbReference type="EMBL" id="VDC64029.1"/>
    </source>
</evidence>
<reference evidence="3" key="3">
    <citation type="submission" date="2018-11" db="EMBL/GenBank/DDBJ databases">
        <authorList>
            <consortium name="Genoscope - CEA"/>
            <person name="William W."/>
        </authorList>
    </citation>
    <scope>NUCLEOTIDE SEQUENCE</scope>
</reference>
<dbReference type="EMBL" id="LS974625">
    <property type="protein sequence ID" value="CAG7867083.1"/>
    <property type="molecule type" value="Genomic_DNA"/>
</dbReference>
<accession>M4EDM8</accession>
<dbReference type="Gramene" id="Bra026888.1">
    <property type="protein sequence ID" value="Bra026888.1-P"/>
    <property type="gene ID" value="Bra026888"/>
</dbReference>
<feature type="chain" id="PRO_5042364376" description="Defensin-like protein" evidence="1">
    <location>
        <begin position="25"/>
        <end position="189"/>
    </location>
</feature>
<dbReference type="OrthoDB" id="1064717at2759"/>
<name>A0A3P5Y9H5_BRACM</name>
<evidence type="ECO:0000313" key="2">
    <source>
        <dbReference type="EMBL" id="CAG7867083.1"/>
    </source>
</evidence>
<keyword evidence="5" id="KW-1185">Reference proteome</keyword>
<protein>
    <recommendedName>
        <fullName evidence="6">Defensin-like protein</fullName>
    </recommendedName>
</protein>
<dbReference type="EMBL" id="LR031568">
    <property type="protein sequence ID" value="VDC64029.1"/>
    <property type="molecule type" value="Genomic_DNA"/>
</dbReference>
<evidence type="ECO:0000256" key="1">
    <source>
        <dbReference type="SAM" id="SignalP"/>
    </source>
</evidence>
<gene>
    <name evidence="3" type="ORF">BRAA09T41640Z</name>
    <name evidence="2" type="ORF">BRAPAZ1V2_A09P75500.2</name>
</gene>
<reference evidence="5" key="2">
    <citation type="journal article" date="2018" name="Hortic Res">
        <title>Improved Brassica rapa reference genome by single-molecule sequencing and chromosome conformation capture technologies.</title>
        <authorList>
            <person name="Zhang L."/>
            <person name="Cai X."/>
            <person name="Wu J."/>
            <person name="Liu M."/>
            <person name="Grob S."/>
            <person name="Cheng F."/>
            <person name="Liang J."/>
            <person name="Cai C."/>
            <person name="Liu Z."/>
            <person name="Liu B."/>
            <person name="Wang F."/>
            <person name="Li S."/>
            <person name="Liu F."/>
            <person name="Li X."/>
            <person name="Cheng L."/>
            <person name="Yang W."/>
            <person name="Li M.H."/>
            <person name="Grossniklaus U."/>
            <person name="Zheng H."/>
            <person name="Wang X."/>
        </authorList>
    </citation>
    <scope>NUCLEOTIDE SEQUENCE [LARGE SCALE GENOMIC DNA]</scope>
    <source>
        <strain evidence="5">cv. Chiifu-401-42</strain>
    </source>
</reference>
<reference evidence="4" key="4">
    <citation type="submission" date="2023-03" db="UniProtKB">
        <authorList>
            <consortium name="EnsemblPlants"/>
        </authorList>
    </citation>
    <scope>IDENTIFICATION</scope>
    <source>
        <strain evidence="4">cv. Chiifu-401-42</strain>
    </source>
</reference>
<dbReference type="HOGENOM" id="CLU_1436333_0_0_1"/>
<organism evidence="3">
    <name type="scientific">Brassica campestris</name>
    <name type="common">Field mustard</name>
    <dbReference type="NCBI Taxonomy" id="3711"/>
    <lineage>
        <taxon>Eukaryota</taxon>
        <taxon>Viridiplantae</taxon>
        <taxon>Streptophyta</taxon>
        <taxon>Embryophyta</taxon>
        <taxon>Tracheophyta</taxon>
        <taxon>Spermatophyta</taxon>
        <taxon>Magnoliopsida</taxon>
        <taxon>eudicotyledons</taxon>
        <taxon>Gunneridae</taxon>
        <taxon>Pentapetalae</taxon>
        <taxon>rosids</taxon>
        <taxon>malvids</taxon>
        <taxon>Brassicales</taxon>
        <taxon>Brassicaceae</taxon>
        <taxon>Brassiceae</taxon>
        <taxon>Brassica</taxon>
    </lineage>
</organism>
<dbReference type="Proteomes" id="UP000011750">
    <property type="component" value="Chromosome A09"/>
</dbReference>